<feature type="region of interest" description="Disordered" evidence="1">
    <location>
        <begin position="1"/>
        <end position="94"/>
    </location>
</feature>
<gene>
    <name evidence="2" type="ORF">GIY56_13145</name>
</gene>
<feature type="compositionally biased region" description="Basic and acidic residues" evidence="1">
    <location>
        <begin position="1"/>
        <end position="32"/>
    </location>
</feature>
<accession>A0A6L6HS26</accession>
<sequence>MTTEREDRIRQRAHQLWEEQGRPQGRHEDHWRQASSEIGEDGEDGDSGGDTASTGDFTPAHRLQEDPPEGDRDTIESELARRQYDELENGSSQG</sequence>
<dbReference type="Proteomes" id="UP000481417">
    <property type="component" value="Unassembled WGS sequence"/>
</dbReference>
<feature type="compositionally biased region" description="Acidic residues" evidence="1">
    <location>
        <begin position="38"/>
        <end position="47"/>
    </location>
</feature>
<proteinExistence type="predicted"/>
<dbReference type="AlphaFoldDB" id="A0A6L6HS26"/>
<protein>
    <submittedName>
        <fullName evidence="2">DUF2934 domain-containing protein</fullName>
    </submittedName>
</protein>
<evidence type="ECO:0000256" key="1">
    <source>
        <dbReference type="SAM" id="MobiDB-lite"/>
    </source>
</evidence>
<keyword evidence="3" id="KW-1185">Reference proteome</keyword>
<dbReference type="InterPro" id="IPR021327">
    <property type="entry name" value="DUF2934"/>
</dbReference>
<reference evidence="2 3" key="1">
    <citation type="submission" date="2019-11" db="EMBL/GenBank/DDBJ databases">
        <authorList>
            <person name="Lang L."/>
        </authorList>
    </citation>
    <scope>NUCLEOTIDE SEQUENCE [LARGE SCALE GENOMIC DNA]</scope>
    <source>
        <strain evidence="2 3">YIM 132242</strain>
    </source>
</reference>
<evidence type="ECO:0000313" key="2">
    <source>
        <dbReference type="EMBL" id="MTE01229.1"/>
    </source>
</evidence>
<feature type="compositionally biased region" description="Basic and acidic residues" evidence="1">
    <location>
        <begin position="62"/>
        <end position="85"/>
    </location>
</feature>
<dbReference type="Pfam" id="PF11154">
    <property type="entry name" value="DUF2934"/>
    <property type="match status" value="1"/>
</dbReference>
<evidence type="ECO:0000313" key="3">
    <source>
        <dbReference type="Proteomes" id="UP000481417"/>
    </source>
</evidence>
<organism evidence="2 3">
    <name type="scientific">Paracoccus lichenicola</name>
    <dbReference type="NCBI Taxonomy" id="2665644"/>
    <lineage>
        <taxon>Bacteria</taxon>
        <taxon>Pseudomonadati</taxon>
        <taxon>Pseudomonadota</taxon>
        <taxon>Alphaproteobacteria</taxon>
        <taxon>Rhodobacterales</taxon>
        <taxon>Paracoccaceae</taxon>
        <taxon>Paracoccus</taxon>
    </lineage>
</organism>
<name>A0A6L6HS26_9RHOB</name>
<dbReference type="RefSeq" id="WP_154765304.1">
    <property type="nucleotide sequence ID" value="NZ_WMBT01000008.1"/>
</dbReference>
<comment type="caution">
    <text evidence="2">The sequence shown here is derived from an EMBL/GenBank/DDBJ whole genome shotgun (WGS) entry which is preliminary data.</text>
</comment>
<dbReference type="EMBL" id="WMBT01000008">
    <property type="protein sequence ID" value="MTE01229.1"/>
    <property type="molecule type" value="Genomic_DNA"/>
</dbReference>